<sequence length="105" mass="11763">MVNPRDGSRIQNTSNIGTKISVHLLTKEKQNLDPRWQRKKKLRVEADRTGSVPSEALSLPMLSRPFTGHGASTLSRRRRYPQFPISAARLVSLQLVPLSATYPSP</sequence>
<evidence type="ECO:0000313" key="2">
    <source>
        <dbReference type="EMBL" id="KAJ6678985.1"/>
    </source>
</evidence>
<reference evidence="2" key="1">
    <citation type="submission" date="2022-11" db="EMBL/GenBank/DDBJ databases">
        <authorList>
            <person name="Hyden B.L."/>
            <person name="Feng K."/>
            <person name="Yates T."/>
            <person name="Jawdy S."/>
            <person name="Smart L.B."/>
            <person name="Muchero W."/>
        </authorList>
    </citation>
    <scope>NUCLEOTIDE SEQUENCE</scope>
    <source>
        <tissue evidence="2">Shoot tip</tissue>
    </source>
</reference>
<organism evidence="2 3">
    <name type="scientific">Salix purpurea</name>
    <name type="common">Purple osier willow</name>
    <dbReference type="NCBI Taxonomy" id="77065"/>
    <lineage>
        <taxon>Eukaryota</taxon>
        <taxon>Viridiplantae</taxon>
        <taxon>Streptophyta</taxon>
        <taxon>Embryophyta</taxon>
        <taxon>Tracheophyta</taxon>
        <taxon>Spermatophyta</taxon>
        <taxon>Magnoliopsida</taxon>
        <taxon>eudicotyledons</taxon>
        <taxon>Gunneridae</taxon>
        <taxon>Pentapetalae</taxon>
        <taxon>rosids</taxon>
        <taxon>fabids</taxon>
        <taxon>Malpighiales</taxon>
        <taxon>Salicaceae</taxon>
        <taxon>Saliceae</taxon>
        <taxon>Salix</taxon>
    </lineage>
</organism>
<gene>
    <name evidence="2" type="ORF">OIU79_018866</name>
</gene>
<accession>A0A9Q0NZU3</accession>
<name>A0A9Q0NZU3_SALPP</name>
<dbReference type="EMBL" id="JAPFFK010000020">
    <property type="protein sequence ID" value="KAJ6678985.1"/>
    <property type="molecule type" value="Genomic_DNA"/>
</dbReference>
<evidence type="ECO:0000313" key="3">
    <source>
        <dbReference type="Proteomes" id="UP001151532"/>
    </source>
</evidence>
<comment type="caution">
    <text evidence="2">The sequence shown here is derived from an EMBL/GenBank/DDBJ whole genome shotgun (WGS) entry which is preliminary data.</text>
</comment>
<dbReference type="AlphaFoldDB" id="A0A9Q0NZU3"/>
<feature type="region of interest" description="Disordered" evidence="1">
    <location>
        <begin position="31"/>
        <end position="50"/>
    </location>
</feature>
<reference evidence="2" key="2">
    <citation type="journal article" date="2023" name="Int. J. Mol. Sci.">
        <title>De Novo Assembly and Annotation of 11 Diverse Shrub Willow (Salix) Genomes Reveals Novel Gene Organization in Sex-Linked Regions.</title>
        <authorList>
            <person name="Hyden B."/>
            <person name="Feng K."/>
            <person name="Yates T.B."/>
            <person name="Jawdy S."/>
            <person name="Cereghino C."/>
            <person name="Smart L.B."/>
            <person name="Muchero W."/>
        </authorList>
    </citation>
    <scope>NUCLEOTIDE SEQUENCE</scope>
    <source>
        <tissue evidence="2">Shoot tip</tissue>
    </source>
</reference>
<protein>
    <submittedName>
        <fullName evidence="2">Uncharacterized protein</fullName>
    </submittedName>
</protein>
<proteinExistence type="predicted"/>
<keyword evidence="3" id="KW-1185">Reference proteome</keyword>
<evidence type="ECO:0000256" key="1">
    <source>
        <dbReference type="SAM" id="MobiDB-lite"/>
    </source>
</evidence>
<dbReference type="Proteomes" id="UP001151532">
    <property type="component" value="Chromosome 14"/>
</dbReference>